<reference evidence="10" key="1">
    <citation type="journal article" date="2010" name="Stand. Genomic Sci.">
        <title>Complete genome sequence of 'Thermobaculum terrenum' type strain (YNP1).</title>
        <authorList>
            <person name="Kiss H."/>
            <person name="Cleland D."/>
            <person name="Lapidus A."/>
            <person name="Lucas S."/>
            <person name="Glavina Del Rio T."/>
            <person name="Nolan M."/>
            <person name="Tice H."/>
            <person name="Han C."/>
            <person name="Goodwin L."/>
            <person name="Pitluck S."/>
            <person name="Liolios K."/>
            <person name="Ivanova N."/>
            <person name="Mavromatis K."/>
            <person name="Ovchinnikova G."/>
            <person name="Pati A."/>
            <person name="Chen A."/>
            <person name="Palaniappan K."/>
            <person name="Land M."/>
            <person name="Hauser L."/>
            <person name="Chang Y."/>
            <person name="Jeffries C."/>
            <person name="Lu M."/>
            <person name="Brettin T."/>
            <person name="Detter J."/>
            <person name="Goker M."/>
            <person name="Tindall B."/>
            <person name="Beck B."/>
            <person name="McDermott T."/>
            <person name="Woyke T."/>
            <person name="Bristow J."/>
            <person name="Eisen J."/>
            <person name="Markowitz V."/>
            <person name="Hugenholtz P."/>
            <person name="Kyrpides N."/>
            <person name="Klenk H."/>
            <person name="Cheng J."/>
        </authorList>
    </citation>
    <scope>NUCLEOTIDE SEQUENCE [LARGE SCALE GENOMIC DNA]</scope>
    <source>
        <strain evidence="10">ATCC BAA-798 / YNP1</strain>
    </source>
</reference>
<dbReference type="InterPro" id="IPR023367">
    <property type="entry name" value="Peptidase_M42_dom2"/>
</dbReference>
<dbReference type="SUPFAM" id="SSF53187">
    <property type="entry name" value="Zn-dependent exopeptidases"/>
    <property type="match status" value="1"/>
</dbReference>
<dbReference type="PANTHER" id="PTHR32481">
    <property type="entry name" value="AMINOPEPTIDASE"/>
    <property type="match status" value="1"/>
</dbReference>
<evidence type="ECO:0000256" key="5">
    <source>
        <dbReference type="ARBA" id="ARBA00022801"/>
    </source>
</evidence>
<dbReference type="KEGG" id="ttr:Tter_1213"/>
<comment type="cofactor">
    <cofactor evidence="8">
        <name>a divalent metal cation</name>
        <dbReference type="ChEBI" id="CHEBI:60240"/>
    </cofactor>
    <text evidence="8">Binds 2 divalent metal cations per subunit.</text>
</comment>
<feature type="binding site" evidence="8">
    <location>
        <position position="61"/>
    </location>
    <ligand>
        <name>Zn(2+)</name>
        <dbReference type="ChEBI" id="CHEBI:29105"/>
        <label>1</label>
    </ligand>
</feature>
<evidence type="ECO:0000313" key="9">
    <source>
        <dbReference type="EMBL" id="ACZ42121.1"/>
    </source>
</evidence>
<dbReference type="SUPFAM" id="SSF101821">
    <property type="entry name" value="Aminopeptidase/glucanase lid domain"/>
    <property type="match status" value="1"/>
</dbReference>
<dbReference type="Pfam" id="PF05343">
    <property type="entry name" value="Peptidase_M42"/>
    <property type="match status" value="1"/>
</dbReference>
<feature type="binding site" evidence="8">
    <location>
        <position position="202"/>
    </location>
    <ligand>
        <name>Zn(2+)</name>
        <dbReference type="ChEBI" id="CHEBI:29105"/>
        <label>2</label>
    </ligand>
</feature>
<comment type="similarity">
    <text evidence="1 6">Belongs to the peptidase M42 family.</text>
</comment>
<gene>
    <name evidence="9" type="ordered locus">Tter_1213</name>
</gene>
<dbReference type="GO" id="GO:0004177">
    <property type="term" value="F:aminopeptidase activity"/>
    <property type="evidence" value="ECO:0007669"/>
    <property type="project" value="UniProtKB-UniRule"/>
</dbReference>
<evidence type="ECO:0000256" key="4">
    <source>
        <dbReference type="ARBA" id="ARBA00022723"/>
    </source>
</evidence>
<protein>
    <submittedName>
        <fullName evidence="9">Peptidase M42 family protein</fullName>
    </submittedName>
</protein>
<dbReference type="InterPro" id="IPR008007">
    <property type="entry name" value="Peptidase_M42"/>
</dbReference>
<keyword evidence="10" id="KW-1185">Reference proteome</keyword>
<dbReference type="EMBL" id="CP001825">
    <property type="protein sequence ID" value="ACZ42121.1"/>
    <property type="molecule type" value="Genomic_DNA"/>
</dbReference>
<feature type="binding site" evidence="8">
    <location>
        <position position="224"/>
    </location>
    <ligand>
        <name>Zn(2+)</name>
        <dbReference type="ChEBI" id="CHEBI:29105"/>
        <label>1</label>
    </ligand>
</feature>
<evidence type="ECO:0000256" key="6">
    <source>
        <dbReference type="PIRNR" id="PIRNR001123"/>
    </source>
</evidence>
<dbReference type="eggNOG" id="COG1363">
    <property type="taxonomic scope" value="Bacteria"/>
</dbReference>
<keyword evidence="2" id="KW-0031">Aminopeptidase</keyword>
<keyword evidence="4 8" id="KW-0479">Metal-binding</keyword>
<dbReference type="Gene3D" id="3.40.630.10">
    <property type="entry name" value="Zn peptidases"/>
    <property type="match status" value="1"/>
</dbReference>
<keyword evidence="3" id="KW-0645">Protease</keyword>
<dbReference type="PIRSF" id="PIRSF001123">
    <property type="entry name" value="PepA_GA"/>
    <property type="match status" value="1"/>
</dbReference>
<dbReference type="GO" id="GO:0006508">
    <property type="term" value="P:proteolysis"/>
    <property type="evidence" value="ECO:0007669"/>
    <property type="project" value="UniProtKB-KW"/>
</dbReference>
<dbReference type="InterPro" id="IPR051464">
    <property type="entry name" value="Peptidase_M42_aminopept"/>
</dbReference>
<organism evidence="9 10">
    <name type="scientific">Thermobaculum terrenum (strain ATCC BAA-798 / CCMEE 7001 / YNP1)</name>
    <dbReference type="NCBI Taxonomy" id="525904"/>
    <lineage>
        <taxon>Bacteria</taxon>
        <taxon>Bacillati</taxon>
        <taxon>Chloroflexota</taxon>
        <taxon>Chloroflexia</taxon>
        <taxon>Candidatus Thermobaculales</taxon>
        <taxon>Candidatus Thermobaculaceae</taxon>
        <taxon>Thermobaculum</taxon>
    </lineage>
</organism>
<dbReference type="AlphaFoldDB" id="D1CBF6"/>
<feature type="binding site" evidence="8">
    <location>
        <position position="172"/>
    </location>
    <ligand>
        <name>Zn(2+)</name>
        <dbReference type="ChEBI" id="CHEBI:29105"/>
        <label>2</label>
    </ligand>
</feature>
<evidence type="ECO:0000256" key="3">
    <source>
        <dbReference type="ARBA" id="ARBA00022670"/>
    </source>
</evidence>
<dbReference type="HOGENOM" id="CLU_047249_0_2_0"/>
<dbReference type="PANTHER" id="PTHR32481:SF0">
    <property type="entry name" value="AMINOPEPTIDASE YPDE-RELATED"/>
    <property type="match status" value="1"/>
</dbReference>
<proteinExistence type="inferred from homology"/>
<feature type="active site" description="Proton acceptor" evidence="7">
    <location>
        <position position="201"/>
    </location>
</feature>
<dbReference type="CDD" id="cd05656">
    <property type="entry name" value="M42_Frv"/>
    <property type="match status" value="1"/>
</dbReference>
<accession>D1CBF6</accession>
<dbReference type="RefSeq" id="WP_012875156.1">
    <property type="nucleotide sequence ID" value="NC_013525.1"/>
</dbReference>
<keyword evidence="5" id="KW-0378">Hydrolase</keyword>
<sequence length="344" mass="37608">MNESLLRDLLTTPGVSGREERIRKYVIDQLSPLVDEVSVDAMGNVIGVKHGEEPSVMLSAHMDTIGFLVSHIDDDGFIRFVSVGGFDPRTLVMQRVIVHGKDDYVGLISPSSKPIHLSRPEDRDKAVKIEELFIDLMMPPDQVKANVQVGDPISLCREVVVNEWSFASAYLDDRIGVYIMLEALKRASPNVKVYAVASVQEEVGLRGARTSAYGINPSIGVAIDVTIAGDIPGMDKTQQVTSLGKGAAISIMDADSISDPRLVSQFRSVAEKYNIPYQMEILPRGGTDAGAIQQARAGVPVITLSIPVRYIHTVNESARISDLEATIDLLSKFMEHAHEVNLSW</sequence>
<feature type="binding site" evidence="8">
    <location>
        <position position="312"/>
    </location>
    <ligand>
        <name>Zn(2+)</name>
        <dbReference type="ChEBI" id="CHEBI:29105"/>
        <label>2</label>
    </ligand>
</feature>
<evidence type="ECO:0000313" key="10">
    <source>
        <dbReference type="Proteomes" id="UP000000323"/>
    </source>
</evidence>
<evidence type="ECO:0000256" key="8">
    <source>
        <dbReference type="PIRSR" id="PIRSR001123-2"/>
    </source>
</evidence>
<dbReference type="Gene3D" id="2.40.30.40">
    <property type="entry name" value="Peptidase M42, domain 2"/>
    <property type="match status" value="1"/>
</dbReference>
<dbReference type="Proteomes" id="UP000000323">
    <property type="component" value="Chromosome 1"/>
</dbReference>
<feature type="binding site" evidence="8">
    <location>
        <position position="172"/>
    </location>
    <ligand>
        <name>Zn(2+)</name>
        <dbReference type="ChEBI" id="CHEBI:29105"/>
        <label>1</label>
    </ligand>
</feature>
<evidence type="ECO:0000256" key="2">
    <source>
        <dbReference type="ARBA" id="ARBA00022438"/>
    </source>
</evidence>
<evidence type="ECO:0000256" key="7">
    <source>
        <dbReference type="PIRSR" id="PIRSR001123-1"/>
    </source>
</evidence>
<dbReference type="OrthoDB" id="9772053at2"/>
<dbReference type="GO" id="GO:0046872">
    <property type="term" value="F:metal ion binding"/>
    <property type="evidence" value="ECO:0007669"/>
    <property type="project" value="UniProtKB-UniRule"/>
</dbReference>
<evidence type="ECO:0000256" key="1">
    <source>
        <dbReference type="ARBA" id="ARBA00006272"/>
    </source>
</evidence>
<dbReference type="STRING" id="525904.Tter_1213"/>
<name>D1CBF6_THET1</name>